<proteinExistence type="predicted"/>
<dbReference type="Proteomes" id="UP001530400">
    <property type="component" value="Unassembled WGS sequence"/>
</dbReference>
<keyword evidence="2" id="KW-0732">Signal</keyword>
<reference evidence="3 4" key="1">
    <citation type="submission" date="2024-10" db="EMBL/GenBank/DDBJ databases">
        <title>Updated reference genomes for cyclostephanoid diatoms.</title>
        <authorList>
            <person name="Roberts W.R."/>
            <person name="Alverson A.J."/>
        </authorList>
    </citation>
    <scope>NUCLEOTIDE SEQUENCE [LARGE SCALE GENOMIC DNA]</scope>
    <source>
        <strain evidence="3 4">AJA010-31</strain>
    </source>
</reference>
<evidence type="ECO:0000313" key="4">
    <source>
        <dbReference type="Proteomes" id="UP001530400"/>
    </source>
</evidence>
<comment type="caution">
    <text evidence="3">The sequence shown here is derived from an EMBL/GenBank/DDBJ whole genome shotgun (WGS) entry which is preliminary data.</text>
</comment>
<name>A0ABD3MTI7_9STRA</name>
<feature type="transmembrane region" description="Helical" evidence="1">
    <location>
        <begin position="145"/>
        <end position="165"/>
    </location>
</feature>
<feature type="chain" id="PRO_5044788567" evidence="2">
    <location>
        <begin position="22"/>
        <end position="170"/>
    </location>
</feature>
<sequence>MTWILHLFCSISLGVHYYTLGSLPIRGTDANGDGSRNSIVRWVPEWYELLHLPKGNCLCQFNELTWFDYPLYMVLFLSKCNNLNNYLQKTVLRCFINFSDYHKVHRLFGIIVGIESASHSFFHLFRWKCRSDDIKLLYTSQTGITGLIALVCGAFVILPMTLSYLKRCMT</sequence>
<accession>A0ABD3MTI7</accession>
<keyword evidence="1" id="KW-1133">Transmembrane helix</keyword>
<gene>
    <name evidence="3" type="ORF">ACHAWO_003950</name>
</gene>
<protein>
    <submittedName>
        <fullName evidence="3">Uncharacterized protein</fullName>
    </submittedName>
</protein>
<keyword evidence="1" id="KW-0812">Transmembrane</keyword>
<dbReference type="AlphaFoldDB" id="A0ABD3MTI7"/>
<evidence type="ECO:0000256" key="1">
    <source>
        <dbReference type="SAM" id="Phobius"/>
    </source>
</evidence>
<keyword evidence="4" id="KW-1185">Reference proteome</keyword>
<keyword evidence="1" id="KW-0472">Membrane</keyword>
<evidence type="ECO:0000256" key="2">
    <source>
        <dbReference type="SAM" id="SignalP"/>
    </source>
</evidence>
<evidence type="ECO:0000313" key="3">
    <source>
        <dbReference type="EMBL" id="KAL3767266.1"/>
    </source>
</evidence>
<organism evidence="3 4">
    <name type="scientific">Cyclotella atomus</name>
    <dbReference type="NCBI Taxonomy" id="382360"/>
    <lineage>
        <taxon>Eukaryota</taxon>
        <taxon>Sar</taxon>
        <taxon>Stramenopiles</taxon>
        <taxon>Ochrophyta</taxon>
        <taxon>Bacillariophyta</taxon>
        <taxon>Coscinodiscophyceae</taxon>
        <taxon>Thalassiosirophycidae</taxon>
        <taxon>Stephanodiscales</taxon>
        <taxon>Stephanodiscaceae</taxon>
        <taxon>Cyclotella</taxon>
    </lineage>
</organism>
<feature type="signal peptide" evidence="2">
    <location>
        <begin position="1"/>
        <end position="21"/>
    </location>
</feature>
<dbReference type="EMBL" id="JALLPJ020001371">
    <property type="protein sequence ID" value="KAL3767266.1"/>
    <property type="molecule type" value="Genomic_DNA"/>
</dbReference>